<sequence length="135" mass="14869">MEADRTAGQRHCDGEEPEPPEHLRRLAHVAGNGELLWPREAALEAVRWLAASGLAIWGGEVYASRGTFTAVMVAEWRTEPAHDADEGWSRYVQRSLAQALDAIQRLPDERSTGTGDAAGRSLYFLARHLPSPAPR</sequence>
<reference evidence="3" key="1">
    <citation type="submission" date="2020-10" db="EMBL/GenBank/DDBJ databases">
        <title>Ca. Dormibacterota MAGs.</title>
        <authorList>
            <person name="Montgomery K."/>
        </authorList>
    </citation>
    <scope>NUCLEOTIDE SEQUENCE [LARGE SCALE GENOMIC DNA]</scope>
    <source>
        <strain evidence="3">SC8812_S17_10</strain>
    </source>
</reference>
<name>A0A934N9Y3_9BACT</name>
<dbReference type="EMBL" id="JAEKNR010000155">
    <property type="protein sequence ID" value="MBJ7599478.1"/>
    <property type="molecule type" value="Genomic_DNA"/>
</dbReference>
<proteinExistence type="predicted"/>
<evidence type="ECO:0000313" key="3">
    <source>
        <dbReference type="EMBL" id="MBJ7599478.1"/>
    </source>
</evidence>
<accession>A0A934N9Y3</accession>
<feature type="domain" description="Immunity protein 40" evidence="2">
    <location>
        <begin position="31"/>
        <end position="109"/>
    </location>
</feature>
<gene>
    <name evidence="3" type="ORF">JF922_15545</name>
</gene>
<feature type="region of interest" description="Disordered" evidence="1">
    <location>
        <begin position="1"/>
        <end position="20"/>
    </location>
</feature>
<evidence type="ECO:0000256" key="1">
    <source>
        <dbReference type="SAM" id="MobiDB-lite"/>
    </source>
</evidence>
<dbReference type="InterPro" id="IPR029080">
    <property type="entry name" value="Imm40"/>
</dbReference>
<dbReference type="RefSeq" id="WP_338202986.1">
    <property type="nucleotide sequence ID" value="NZ_JAEKNR010000155.1"/>
</dbReference>
<organism evidence="3 4">
    <name type="scientific">Candidatus Nephthysia bennettiae</name>
    <dbReference type="NCBI Taxonomy" id="3127016"/>
    <lineage>
        <taxon>Bacteria</taxon>
        <taxon>Bacillati</taxon>
        <taxon>Candidatus Dormiibacterota</taxon>
        <taxon>Candidatus Dormibacteria</taxon>
        <taxon>Candidatus Dormibacterales</taxon>
        <taxon>Candidatus Dormibacteraceae</taxon>
        <taxon>Candidatus Nephthysia</taxon>
    </lineage>
</organism>
<dbReference type="AlphaFoldDB" id="A0A934N9Y3"/>
<evidence type="ECO:0000313" key="4">
    <source>
        <dbReference type="Proteomes" id="UP000612893"/>
    </source>
</evidence>
<dbReference type="Proteomes" id="UP000612893">
    <property type="component" value="Unassembled WGS sequence"/>
</dbReference>
<comment type="caution">
    <text evidence="3">The sequence shown here is derived from an EMBL/GenBank/DDBJ whole genome shotgun (WGS) entry which is preliminary data.</text>
</comment>
<protein>
    <recommendedName>
        <fullName evidence="2">Immunity protein 40 domain-containing protein</fullName>
    </recommendedName>
</protein>
<evidence type="ECO:0000259" key="2">
    <source>
        <dbReference type="Pfam" id="PF15569"/>
    </source>
</evidence>
<dbReference type="Pfam" id="PF15569">
    <property type="entry name" value="Imm40"/>
    <property type="match status" value="1"/>
</dbReference>
<keyword evidence="4" id="KW-1185">Reference proteome</keyword>